<dbReference type="Proteomes" id="UP001198901">
    <property type="component" value="Unassembled WGS sequence"/>
</dbReference>
<comment type="caution">
    <text evidence="1">The sequence shown here is derived from an EMBL/GenBank/DDBJ whole genome shotgun (WGS) entry which is preliminary data.</text>
</comment>
<gene>
    <name evidence="1" type="ORF">LBU54_13190</name>
</gene>
<keyword evidence="2" id="KW-1185">Reference proteome</keyword>
<dbReference type="EMBL" id="JAIUJR010000009">
    <property type="protein sequence ID" value="MCA0133545.1"/>
    <property type="molecule type" value="Genomic_DNA"/>
</dbReference>
<sequence length="242" mass="28724">MNREYILESIINGYRNSIHQRYQYQKIKESYEIPESIDEGTVNTLRNYWLKNIYPEYKRRKELNEAFQSLDNYIKHPKKLFRLLLDATKLIFNYGRHLPKILNSGLKAMKTFRAAERFETNLVEEAIKNKIEAPFNESKINALIKLLPRDEIERFIDTSQSLFEILHDRIQMAKIKEIISYLIFAMKKSPDSYSLSQIRGLEIGLEMLTEGDKLFTQLAEEDQRKLVYLITDIEKDILGYND</sequence>
<evidence type="ECO:0000313" key="2">
    <source>
        <dbReference type="Proteomes" id="UP001198901"/>
    </source>
</evidence>
<protein>
    <submittedName>
        <fullName evidence="1">Uncharacterized protein</fullName>
    </submittedName>
</protein>
<name>A0ABS7XUT3_9FLAO</name>
<evidence type="ECO:0000313" key="1">
    <source>
        <dbReference type="EMBL" id="MCA0133545.1"/>
    </source>
</evidence>
<reference evidence="2" key="1">
    <citation type="submission" date="2023-07" db="EMBL/GenBank/DDBJ databases">
        <authorList>
            <person name="Yue Y."/>
        </authorList>
    </citation>
    <scope>NUCLEOTIDE SEQUENCE [LARGE SCALE GENOMIC DNA]</scope>
    <source>
        <strain evidence="2">D23</strain>
    </source>
</reference>
<dbReference type="RefSeq" id="WP_224530679.1">
    <property type="nucleotide sequence ID" value="NZ_JAIUJR010000009.1"/>
</dbReference>
<proteinExistence type="predicted"/>
<organism evidence="1 2">
    <name type="scientific">Winogradskyella alexanderae</name>
    <dbReference type="NCBI Taxonomy" id="2877123"/>
    <lineage>
        <taxon>Bacteria</taxon>
        <taxon>Pseudomonadati</taxon>
        <taxon>Bacteroidota</taxon>
        <taxon>Flavobacteriia</taxon>
        <taxon>Flavobacteriales</taxon>
        <taxon>Flavobacteriaceae</taxon>
        <taxon>Winogradskyella</taxon>
    </lineage>
</organism>
<accession>A0ABS7XUT3</accession>